<dbReference type="Proteomes" id="UP000265341">
    <property type="component" value="Unassembled WGS sequence"/>
</dbReference>
<accession>A0A399EET8</accession>
<evidence type="ECO:0000313" key="1">
    <source>
        <dbReference type="EMBL" id="RIH82053.1"/>
    </source>
</evidence>
<proteinExistence type="predicted"/>
<evidence type="ECO:0000313" key="2">
    <source>
        <dbReference type="Proteomes" id="UP000265341"/>
    </source>
</evidence>
<keyword evidence="2" id="KW-1185">Reference proteome</keyword>
<reference evidence="1 2" key="1">
    <citation type="submission" date="2018-08" db="EMBL/GenBank/DDBJ databases">
        <title>Meiothermus roseus NBRC 110900 genome sequencing project.</title>
        <authorList>
            <person name="Da Costa M.S."/>
            <person name="Albuquerque L."/>
            <person name="Raposo P."/>
            <person name="Froufe H.J.C."/>
            <person name="Barroso C.S."/>
            <person name="Egas C."/>
        </authorList>
    </citation>
    <scope>NUCLEOTIDE SEQUENCE [LARGE SCALE GENOMIC DNA]</scope>
    <source>
        <strain evidence="1 2">NBRC 110900</strain>
    </source>
</reference>
<name>A0A399EET8_9DEIN</name>
<comment type="caution">
    <text evidence="1">The sequence shown here is derived from an EMBL/GenBank/DDBJ whole genome shotgun (WGS) entry which is preliminary data.</text>
</comment>
<protein>
    <submittedName>
        <fullName evidence="1">Uncharacterized protein</fullName>
    </submittedName>
</protein>
<gene>
    <name evidence="1" type="ORF">Mrose_03477</name>
</gene>
<dbReference type="EMBL" id="QWLA01000121">
    <property type="protein sequence ID" value="RIH82053.1"/>
    <property type="molecule type" value="Genomic_DNA"/>
</dbReference>
<sequence>MARTHRYHVGFVALEQLIGGPAQGAGLHALQPHRQVAVAACLLELRAAAAAGELGAGELEPESLDLLLAGLKFVLELAHPLGQPLGAHPQLAREGSQALELLPHVAHRATAREGLDASHARRHRLVGADDEHPDLAGAPHVAAAAQLLAADTLDALDAHDAHHLAVLLAEEGHRAFLAGFLEALVGVAHGEVGLDPAVDQHLDAREVFGVDGLELAEVEAQSVRADVAALLLHVGAQHRPQRRVQQVGGGVVFLGVAAVGIDERPHRAARLERALLHLGHVQEDAVAVLLRRAHPGPALGPLEHPRVADLAAALGVEGRPVEHHLHLGSGGRFV</sequence>
<organism evidence="1 2">
    <name type="scientific">Calidithermus roseus</name>
    <dbReference type="NCBI Taxonomy" id="1644118"/>
    <lineage>
        <taxon>Bacteria</taxon>
        <taxon>Thermotogati</taxon>
        <taxon>Deinococcota</taxon>
        <taxon>Deinococci</taxon>
        <taxon>Thermales</taxon>
        <taxon>Thermaceae</taxon>
        <taxon>Calidithermus</taxon>
    </lineage>
</organism>
<dbReference type="AlphaFoldDB" id="A0A399EET8"/>